<organism evidence="8 9">
    <name type="scientific">Desulfobacter latus</name>
    <dbReference type="NCBI Taxonomy" id="2292"/>
    <lineage>
        <taxon>Bacteria</taxon>
        <taxon>Pseudomonadati</taxon>
        <taxon>Thermodesulfobacteriota</taxon>
        <taxon>Desulfobacteria</taxon>
        <taxon>Desulfobacterales</taxon>
        <taxon>Desulfobacteraceae</taxon>
        <taxon>Desulfobacter</taxon>
    </lineage>
</organism>
<dbReference type="UniPathway" id="UPA00028">
    <property type="reaction ID" value="UER00004"/>
</dbReference>
<dbReference type="Pfam" id="PF08546">
    <property type="entry name" value="ApbA_C"/>
    <property type="match status" value="1"/>
</dbReference>
<sequence length="248" mass="27155">MKSIDRIAIFGAGAMGAAYAGLFTDNSDMRVFFAARGDRFARLDGAIINVNGSDYKISVVHPDRVDRPFDLVLVTLKHHHLTEPALKDINALTGPDTLILSVMNGLESEKLIGHVCGHEKIVPAIAVGIDAVHQNNCFTFANPGKIIFGNDPALSNADDIDRLERIKMALARHRGINLQSSDIDQWMEMLNTLSPDGKTSMLQDMEAKRKTEVEIFGGAVEVMGKEDAIPTPVNSTFLNLIRVMESNQ</sequence>
<feature type="domain" description="Ketopantoate reductase C-terminal" evidence="7">
    <location>
        <begin position="168"/>
        <end position="245"/>
    </location>
</feature>
<evidence type="ECO:0000256" key="3">
    <source>
        <dbReference type="ARBA" id="ARBA00019465"/>
    </source>
</evidence>
<dbReference type="InterPro" id="IPR036291">
    <property type="entry name" value="NAD(P)-bd_dom_sf"/>
</dbReference>
<evidence type="ECO:0000256" key="4">
    <source>
        <dbReference type="ARBA" id="ARBA00032024"/>
    </source>
</evidence>
<evidence type="ECO:0000256" key="5">
    <source>
        <dbReference type="ARBA" id="ARBA00048793"/>
    </source>
</evidence>
<dbReference type="SUPFAM" id="SSF48179">
    <property type="entry name" value="6-phosphogluconate dehydrogenase C-terminal domain-like"/>
    <property type="match status" value="1"/>
</dbReference>
<dbReference type="PANTHER" id="PTHR21708:SF26">
    <property type="entry name" value="2-DEHYDROPANTOATE 2-REDUCTASE"/>
    <property type="match status" value="1"/>
</dbReference>
<dbReference type="EC" id="1.1.1.169" evidence="2"/>
<dbReference type="Proteomes" id="UP000553343">
    <property type="component" value="Unassembled WGS sequence"/>
</dbReference>
<dbReference type="Gene3D" id="1.10.1040.10">
    <property type="entry name" value="N-(1-d-carboxylethyl)-l-norvaline Dehydrogenase, domain 2"/>
    <property type="match status" value="1"/>
</dbReference>
<dbReference type="AlphaFoldDB" id="A0A850SQV6"/>
<keyword evidence="9" id="KW-1185">Reference proteome</keyword>
<evidence type="ECO:0000259" key="6">
    <source>
        <dbReference type="Pfam" id="PF02558"/>
    </source>
</evidence>
<accession>A0A850SQV6</accession>
<dbReference type="InterPro" id="IPR013328">
    <property type="entry name" value="6PGD_dom2"/>
</dbReference>
<comment type="catalytic activity">
    <reaction evidence="5">
        <text>(R)-pantoate + NADP(+) = 2-dehydropantoate + NADPH + H(+)</text>
        <dbReference type="Rhea" id="RHEA:16233"/>
        <dbReference type="ChEBI" id="CHEBI:11561"/>
        <dbReference type="ChEBI" id="CHEBI:15378"/>
        <dbReference type="ChEBI" id="CHEBI:15980"/>
        <dbReference type="ChEBI" id="CHEBI:57783"/>
        <dbReference type="ChEBI" id="CHEBI:58349"/>
        <dbReference type="EC" id="1.1.1.169"/>
    </reaction>
</comment>
<dbReference type="InterPro" id="IPR013752">
    <property type="entry name" value="KPA_reductase"/>
</dbReference>
<feature type="domain" description="Ketopantoate reductase N-terminal" evidence="6">
    <location>
        <begin position="7"/>
        <end position="150"/>
    </location>
</feature>
<gene>
    <name evidence="8" type="ORF">HXW94_00875</name>
</gene>
<evidence type="ECO:0000313" key="9">
    <source>
        <dbReference type="Proteomes" id="UP000553343"/>
    </source>
</evidence>
<dbReference type="GO" id="GO:0005737">
    <property type="term" value="C:cytoplasm"/>
    <property type="evidence" value="ECO:0007669"/>
    <property type="project" value="TreeGrafter"/>
</dbReference>
<evidence type="ECO:0000256" key="2">
    <source>
        <dbReference type="ARBA" id="ARBA00013014"/>
    </source>
</evidence>
<protein>
    <recommendedName>
        <fullName evidence="3">2-dehydropantoate 2-reductase</fullName>
        <ecNumber evidence="2">1.1.1.169</ecNumber>
    </recommendedName>
    <alternativeName>
        <fullName evidence="4">Ketopantoate reductase</fullName>
    </alternativeName>
</protein>
<name>A0A850SQV6_9BACT</name>
<evidence type="ECO:0000313" key="8">
    <source>
        <dbReference type="EMBL" id="NWH03559.1"/>
    </source>
</evidence>
<dbReference type="Gene3D" id="3.40.50.720">
    <property type="entry name" value="NAD(P)-binding Rossmann-like Domain"/>
    <property type="match status" value="1"/>
</dbReference>
<reference evidence="8 9" key="1">
    <citation type="submission" date="2020-06" db="EMBL/GenBank/DDBJ databases">
        <title>High-quality draft genome of sulfate reducer Desulfobacter latus type strain AcrS2 isolated from marine sediment.</title>
        <authorList>
            <person name="Hoppe M."/>
            <person name="Larsen C.K."/>
            <person name="Marshall I.P.G."/>
            <person name="Schramm A."/>
            <person name="Marietou A.G."/>
        </authorList>
    </citation>
    <scope>NUCLEOTIDE SEQUENCE [LARGE SCALE GENOMIC DNA]</scope>
    <source>
        <strain evidence="8 9">AcRS2</strain>
    </source>
</reference>
<dbReference type="Pfam" id="PF02558">
    <property type="entry name" value="ApbA"/>
    <property type="match status" value="1"/>
</dbReference>
<comment type="caution">
    <text evidence="8">The sequence shown here is derived from an EMBL/GenBank/DDBJ whole genome shotgun (WGS) entry which is preliminary data.</text>
</comment>
<dbReference type="EMBL" id="JACADJ010000002">
    <property type="protein sequence ID" value="NWH03559.1"/>
    <property type="molecule type" value="Genomic_DNA"/>
</dbReference>
<dbReference type="InterPro" id="IPR013332">
    <property type="entry name" value="KPR_N"/>
</dbReference>
<proteinExistence type="predicted"/>
<comment type="pathway">
    <text evidence="1">Cofactor biosynthesis; (R)-pantothenate biosynthesis; (R)-pantoate from 3-methyl-2-oxobutanoate: step 2/2.</text>
</comment>
<evidence type="ECO:0000256" key="1">
    <source>
        <dbReference type="ARBA" id="ARBA00004994"/>
    </source>
</evidence>
<dbReference type="PANTHER" id="PTHR21708">
    <property type="entry name" value="PROBABLE 2-DEHYDROPANTOATE 2-REDUCTASE"/>
    <property type="match status" value="1"/>
</dbReference>
<dbReference type="InterPro" id="IPR008927">
    <property type="entry name" value="6-PGluconate_DH-like_C_sf"/>
</dbReference>
<dbReference type="GO" id="GO:0015940">
    <property type="term" value="P:pantothenate biosynthetic process"/>
    <property type="evidence" value="ECO:0007669"/>
    <property type="project" value="UniProtKB-UniPathway"/>
</dbReference>
<evidence type="ECO:0000259" key="7">
    <source>
        <dbReference type="Pfam" id="PF08546"/>
    </source>
</evidence>
<dbReference type="InterPro" id="IPR051402">
    <property type="entry name" value="KPR-Related"/>
</dbReference>
<dbReference type="SUPFAM" id="SSF51735">
    <property type="entry name" value="NAD(P)-binding Rossmann-fold domains"/>
    <property type="match status" value="1"/>
</dbReference>
<dbReference type="GO" id="GO:0008677">
    <property type="term" value="F:2-dehydropantoate 2-reductase activity"/>
    <property type="evidence" value="ECO:0007669"/>
    <property type="project" value="UniProtKB-EC"/>
</dbReference>